<dbReference type="PANTHER" id="PTHR21708">
    <property type="entry name" value="PROBABLE 2-DEHYDROPANTOATE 2-REDUCTASE"/>
    <property type="match status" value="1"/>
</dbReference>
<dbReference type="UniPathway" id="UPA00028">
    <property type="reaction ID" value="UER00004"/>
</dbReference>
<evidence type="ECO:0000259" key="12">
    <source>
        <dbReference type="Pfam" id="PF02558"/>
    </source>
</evidence>
<dbReference type="FunFam" id="3.40.50.720:FF:000307">
    <property type="entry name" value="2-dehydropantoate 2-reductase"/>
    <property type="match status" value="1"/>
</dbReference>
<evidence type="ECO:0000256" key="7">
    <source>
        <dbReference type="ARBA" id="ARBA00022857"/>
    </source>
</evidence>
<dbReference type="Gene3D" id="1.10.1040.10">
    <property type="entry name" value="N-(1-d-carboxylethyl)-l-norvaline Dehydrogenase, domain 2"/>
    <property type="match status" value="1"/>
</dbReference>
<evidence type="ECO:0000313" key="14">
    <source>
        <dbReference type="EMBL" id="SBT04327.1"/>
    </source>
</evidence>
<dbReference type="InterPro" id="IPR013328">
    <property type="entry name" value="6PGD_dom2"/>
</dbReference>
<reference evidence="14 15" key="1">
    <citation type="submission" date="2016-06" db="EMBL/GenBank/DDBJ databases">
        <authorList>
            <person name="Kjaerup R.B."/>
            <person name="Dalgaard T.S."/>
            <person name="Juul-Madsen H.R."/>
        </authorList>
    </citation>
    <scope>NUCLEOTIDE SEQUENCE [LARGE SCALE GENOMIC DNA]</scope>
    <source>
        <strain evidence="14">2</strain>
    </source>
</reference>
<dbReference type="GO" id="GO:0008677">
    <property type="term" value="F:2-dehydropantoate 2-reductase activity"/>
    <property type="evidence" value="ECO:0007669"/>
    <property type="project" value="UniProtKB-EC"/>
</dbReference>
<dbReference type="InterPro" id="IPR051402">
    <property type="entry name" value="KPR-Related"/>
</dbReference>
<evidence type="ECO:0000259" key="13">
    <source>
        <dbReference type="Pfam" id="PF08546"/>
    </source>
</evidence>
<dbReference type="Proteomes" id="UP000199600">
    <property type="component" value="Unassembled WGS sequence"/>
</dbReference>
<dbReference type="Pfam" id="PF02558">
    <property type="entry name" value="ApbA"/>
    <property type="match status" value="1"/>
</dbReference>
<evidence type="ECO:0000256" key="4">
    <source>
        <dbReference type="ARBA" id="ARBA00013014"/>
    </source>
</evidence>
<dbReference type="Gene3D" id="3.40.50.720">
    <property type="entry name" value="NAD(P)-binding Rossmann-like Domain"/>
    <property type="match status" value="1"/>
</dbReference>
<evidence type="ECO:0000256" key="9">
    <source>
        <dbReference type="ARBA" id="ARBA00032024"/>
    </source>
</evidence>
<feature type="domain" description="Ketopantoate reductase C-terminal" evidence="13">
    <location>
        <begin position="189"/>
        <end position="312"/>
    </location>
</feature>
<comment type="function">
    <text evidence="1 11">Catalyzes the NADPH-dependent reduction of ketopantoate into pantoic acid.</text>
</comment>
<dbReference type="InterPro" id="IPR003710">
    <property type="entry name" value="ApbA"/>
</dbReference>
<sequence>MLIFVTVIGRSAMRILVLGAGGIGGYFGARIHAAGGDVTFLVRPARAAQMRENGLKVTSPSGDLQITPKVLTGDELNTQFDVIMLSCKSYDLESAIEAIAPAVGEDSVILPLLNGVLHIDTLVARFGSERVLGGVAFISVMLAPNGEIKHLYKLHRLFAGSRTPQPPKWLQPLAQLLASSGIEFNLSDNIDQAMWDKIVFLSTLAGSTCTFRASIGDILSTVAGGTFITSMLAECARIAAVSGYPVSESQLAAYRKQLTEHGSSLMASMLRDMERGGPTEADHILGDMVVRAQANAVDAPMLRLAYSHLQAYDFRRKAASK</sequence>
<evidence type="ECO:0000313" key="15">
    <source>
        <dbReference type="Proteomes" id="UP000199600"/>
    </source>
</evidence>
<dbReference type="InterPro" id="IPR013332">
    <property type="entry name" value="KPR_N"/>
</dbReference>
<keyword evidence="7 11" id="KW-0521">NADP</keyword>
<name>A0A1A8XIX6_9RHOO</name>
<keyword evidence="6 11" id="KW-0566">Pantothenate biosynthesis</keyword>
<protein>
    <recommendedName>
        <fullName evidence="5 11">2-dehydropantoate 2-reductase</fullName>
        <ecNumber evidence="4 11">1.1.1.169</ecNumber>
    </recommendedName>
    <alternativeName>
        <fullName evidence="9 11">Ketopantoate reductase</fullName>
    </alternativeName>
</protein>
<comment type="similarity">
    <text evidence="3 11">Belongs to the ketopantoate reductase family.</text>
</comment>
<accession>A0A1A8XIX6</accession>
<dbReference type="NCBIfam" id="NF005094">
    <property type="entry name" value="PRK06522.2-5"/>
    <property type="match status" value="1"/>
</dbReference>
<organism evidence="14 15">
    <name type="scientific">Candidatus Propionivibrio aalborgensis</name>
    <dbReference type="NCBI Taxonomy" id="1860101"/>
    <lineage>
        <taxon>Bacteria</taxon>
        <taxon>Pseudomonadati</taxon>
        <taxon>Pseudomonadota</taxon>
        <taxon>Betaproteobacteria</taxon>
        <taxon>Rhodocyclales</taxon>
        <taxon>Rhodocyclaceae</taxon>
        <taxon>Propionivibrio</taxon>
    </lineage>
</organism>
<evidence type="ECO:0000256" key="6">
    <source>
        <dbReference type="ARBA" id="ARBA00022655"/>
    </source>
</evidence>
<evidence type="ECO:0000256" key="5">
    <source>
        <dbReference type="ARBA" id="ARBA00019465"/>
    </source>
</evidence>
<dbReference type="InterPro" id="IPR008927">
    <property type="entry name" value="6-PGluconate_DH-like_C_sf"/>
</dbReference>
<dbReference type="InterPro" id="IPR013752">
    <property type="entry name" value="KPA_reductase"/>
</dbReference>
<gene>
    <name evidence="14" type="ORF">PROAA_1250010</name>
</gene>
<evidence type="ECO:0000256" key="8">
    <source>
        <dbReference type="ARBA" id="ARBA00023002"/>
    </source>
</evidence>
<comment type="catalytic activity">
    <reaction evidence="10 11">
        <text>(R)-pantoate + NADP(+) = 2-dehydropantoate + NADPH + H(+)</text>
        <dbReference type="Rhea" id="RHEA:16233"/>
        <dbReference type="ChEBI" id="CHEBI:11561"/>
        <dbReference type="ChEBI" id="CHEBI:15378"/>
        <dbReference type="ChEBI" id="CHEBI:15980"/>
        <dbReference type="ChEBI" id="CHEBI:57783"/>
        <dbReference type="ChEBI" id="CHEBI:58349"/>
        <dbReference type="EC" id="1.1.1.169"/>
    </reaction>
</comment>
<keyword evidence="15" id="KW-1185">Reference proteome</keyword>
<dbReference type="Pfam" id="PF08546">
    <property type="entry name" value="ApbA_C"/>
    <property type="match status" value="1"/>
</dbReference>
<evidence type="ECO:0000256" key="1">
    <source>
        <dbReference type="ARBA" id="ARBA00002919"/>
    </source>
</evidence>
<dbReference type="EMBL" id="FLQY01000030">
    <property type="protein sequence ID" value="SBT04327.1"/>
    <property type="molecule type" value="Genomic_DNA"/>
</dbReference>
<evidence type="ECO:0000256" key="10">
    <source>
        <dbReference type="ARBA" id="ARBA00048793"/>
    </source>
</evidence>
<dbReference type="FunFam" id="1.10.1040.10:FF:000017">
    <property type="entry name" value="2-dehydropantoate 2-reductase"/>
    <property type="match status" value="1"/>
</dbReference>
<dbReference type="InterPro" id="IPR036291">
    <property type="entry name" value="NAD(P)-bd_dom_sf"/>
</dbReference>
<evidence type="ECO:0000256" key="11">
    <source>
        <dbReference type="RuleBase" id="RU362068"/>
    </source>
</evidence>
<dbReference type="GO" id="GO:0005737">
    <property type="term" value="C:cytoplasm"/>
    <property type="evidence" value="ECO:0007669"/>
    <property type="project" value="TreeGrafter"/>
</dbReference>
<dbReference type="RefSeq" id="WP_222102053.1">
    <property type="nucleotide sequence ID" value="NZ_FLQY01000030.1"/>
</dbReference>
<dbReference type="EC" id="1.1.1.169" evidence="4 11"/>
<proteinExistence type="inferred from homology"/>
<evidence type="ECO:0000256" key="3">
    <source>
        <dbReference type="ARBA" id="ARBA00007870"/>
    </source>
</evidence>
<keyword evidence="8 11" id="KW-0560">Oxidoreductase</keyword>
<dbReference type="GO" id="GO:0015940">
    <property type="term" value="P:pantothenate biosynthetic process"/>
    <property type="evidence" value="ECO:0007669"/>
    <property type="project" value="UniProtKB-UniPathway"/>
</dbReference>
<comment type="pathway">
    <text evidence="2 11">Cofactor biosynthesis; (R)-pantothenate biosynthesis; (R)-pantoate from 3-methyl-2-oxobutanoate: step 2/2.</text>
</comment>
<dbReference type="NCBIfam" id="TIGR00745">
    <property type="entry name" value="apbA_panE"/>
    <property type="match status" value="1"/>
</dbReference>
<evidence type="ECO:0000256" key="2">
    <source>
        <dbReference type="ARBA" id="ARBA00004994"/>
    </source>
</evidence>
<dbReference type="SUPFAM" id="SSF51735">
    <property type="entry name" value="NAD(P)-binding Rossmann-fold domains"/>
    <property type="match status" value="1"/>
</dbReference>
<feature type="domain" description="Ketopantoate reductase N-terminal" evidence="12">
    <location>
        <begin position="15"/>
        <end position="151"/>
    </location>
</feature>
<dbReference type="SUPFAM" id="SSF48179">
    <property type="entry name" value="6-phosphogluconate dehydrogenase C-terminal domain-like"/>
    <property type="match status" value="1"/>
</dbReference>
<dbReference type="PANTHER" id="PTHR21708:SF26">
    <property type="entry name" value="2-DEHYDROPANTOATE 2-REDUCTASE"/>
    <property type="match status" value="1"/>
</dbReference>
<dbReference type="AlphaFoldDB" id="A0A1A8XIX6"/>